<organism evidence="1 2">
    <name type="scientific">Kribbella koreensis</name>
    <dbReference type="NCBI Taxonomy" id="57909"/>
    <lineage>
        <taxon>Bacteria</taxon>
        <taxon>Bacillati</taxon>
        <taxon>Actinomycetota</taxon>
        <taxon>Actinomycetes</taxon>
        <taxon>Propionibacteriales</taxon>
        <taxon>Kribbellaceae</taxon>
        <taxon>Kribbella</taxon>
    </lineage>
</organism>
<protein>
    <submittedName>
        <fullName evidence="1">Alpha/beta hydrolase</fullName>
    </submittedName>
</protein>
<dbReference type="EMBL" id="BAAAHK010000003">
    <property type="protein sequence ID" value="GAA0927886.1"/>
    <property type="molecule type" value="Genomic_DNA"/>
</dbReference>
<keyword evidence="2" id="KW-1185">Reference proteome</keyword>
<sequence>MRTSSARAVKSTGPALHWYLTEPSRSVVDLGQLATARSVLRTAPRGDGHPVLVLPGLLASDASTTSMRWFLNRLGYRTHGWNLGRNVGPTRDAVDGIRYRLRELSDRHGEPISLIGWSLGGIYARELARENPHQVRDVITLGSPYRLNLPSETRAHRVLRMLSHLHVPDSELPPPEHTRPPLRMPATSVYSEQDGIVPWRACVEPAGPLRQNVAVNGSHLGYGHNPAVLWLAADRLAQPAGQWRPFEPPAALARHYPGGTADRLN</sequence>
<dbReference type="GO" id="GO:0016787">
    <property type="term" value="F:hydrolase activity"/>
    <property type="evidence" value="ECO:0007669"/>
    <property type="project" value="UniProtKB-KW"/>
</dbReference>
<dbReference type="SUPFAM" id="SSF53474">
    <property type="entry name" value="alpha/beta-Hydrolases"/>
    <property type="match status" value="1"/>
</dbReference>
<evidence type="ECO:0000313" key="1">
    <source>
        <dbReference type="EMBL" id="GAA0927886.1"/>
    </source>
</evidence>
<dbReference type="Proteomes" id="UP001500542">
    <property type="component" value="Unassembled WGS sequence"/>
</dbReference>
<evidence type="ECO:0000313" key="2">
    <source>
        <dbReference type="Proteomes" id="UP001500542"/>
    </source>
</evidence>
<dbReference type="RefSeq" id="WP_343965070.1">
    <property type="nucleotide sequence ID" value="NZ_BAAAHK010000003.1"/>
</dbReference>
<dbReference type="InterPro" id="IPR029058">
    <property type="entry name" value="AB_hydrolase_fold"/>
</dbReference>
<keyword evidence="1" id="KW-0378">Hydrolase</keyword>
<proteinExistence type="predicted"/>
<accession>A0ABN1PGK0</accession>
<gene>
    <name evidence="1" type="ORF">GCM10009554_09090</name>
</gene>
<comment type="caution">
    <text evidence="1">The sequence shown here is derived from an EMBL/GenBank/DDBJ whole genome shotgun (WGS) entry which is preliminary data.</text>
</comment>
<name>A0ABN1PGK0_9ACTN</name>
<dbReference type="Gene3D" id="3.40.50.1820">
    <property type="entry name" value="alpha/beta hydrolase"/>
    <property type="match status" value="1"/>
</dbReference>
<reference evidence="1 2" key="1">
    <citation type="journal article" date="2019" name="Int. J. Syst. Evol. Microbiol.">
        <title>The Global Catalogue of Microorganisms (GCM) 10K type strain sequencing project: providing services to taxonomists for standard genome sequencing and annotation.</title>
        <authorList>
            <consortium name="The Broad Institute Genomics Platform"/>
            <consortium name="The Broad Institute Genome Sequencing Center for Infectious Disease"/>
            <person name="Wu L."/>
            <person name="Ma J."/>
        </authorList>
    </citation>
    <scope>NUCLEOTIDE SEQUENCE [LARGE SCALE GENOMIC DNA]</scope>
    <source>
        <strain evidence="1 2">JCM 10977</strain>
    </source>
</reference>